<name>A0A2A7U815_EDWTA</name>
<evidence type="ECO:0000256" key="2">
    <source>
        <dbReference type="SAM" id="SignalP"/>
    </source>
</evidence>
<dbReference type="CDD" id="cd03397">
    <property type="entry name" value="PAP2_acid_phosphatase"/>
    <property type="match status" value="1"/>
</dbReference>
<feature type="chain" id="PRO_5011921109" description="Acid phosphatase" evidence="2">
    <location>
        <begin position="26"/>
        <end position="239"/>
    </location>
</feature>
<dbReference type="STRING" id="636.AAW15_10020"/>
<dbReference type="EMBL" id="PDDV01000003">
    <property type="protein sequence ID" value="PEH74401.1"/>
    <property type="molecule type" value="Genomic_DNA"/>
</dbReference>
<reference evidence="6" key="1">
    <citation type="submission" date="2017-09" db="EMBL/GenBank/DDBJ databases">
        <title>FDA dAtabase for Regulatory Grade micrObial Sequences (FDA-ARGOS): Supporting development and validation of Infectious Disease Dx tests.</title>
        <authorList>
            <person name="Goldberg B."/>
            <person name="Campos J."/>
            <person name="Tallon L."/>
            <person name="Sadzewicz L."/>
            <person name="Ott S."/>
            <person name="Zhao X."/>
            <person name="Nagaraj S."/>
            <person name="Vavikolanu K."/>
            <person name="Aluvathingal J."/>
            <person name="Nadendla S."/>
            <person name="Geyer C."/>
            <person name="Sichtig H."/>
        </authorList>
    </citation>
    <scope>NUCLEOTIDE SEQUENCE [LARGE SCALE GENOMIC DNA]</scope>
    <source>
        <strain evidence="6">FDAARGOS_370</strain>
    </source>
</reference>
<dbReference type="GO" id="GO:0003993">
    <property type="term" value="F:acid phosphatase activity"/>
    <property type="evidence" value="ECO:0007669"/>
    <property type="project" value="UniProtKB-EC"/>
</dbReference>
<feature type="domain" description="Phosphatidic acid phosphatase type 2/haloperoxidase" evidence="3">
    <location>
        <begin position="107"/>
        <end position="218"/>
    </location>
</feature>
<gene>
    <name evidence="5" type="ORF">CRM76_00585</name>
    <name evidence="4" type="ORF">CRM76_14625</name>
</gene>
<protein>
    <recommendedName>
        <fullName evidence="1">Acid phosphatase</fullName>
        <ecNumber evidence="1">3.1.3.2</ecNumber>
    </recommendedName>
</protein>
<dbReference type="GeneID" id="93123733"/>
<dbReference type="GO" id="GO:0030288">
    <property type="term" value="C:outer membrane-bounded periplasmic space"/>
    <property type="evidence" value="ECO:0007669"/>
    <property type="project" value="InterPro"/>
</dbReference>
<dbReference type="InterPro" id="IPR036938">
    <property type="entry name" value="PAP2/HPO_sf"/>
</dbReference>
<feature type="signal peptide" evidence="2">
    <location>
        <begin position="1"/>
        <end position="25"/>
    </location>
</feature>
<proteinExistence type="inferred from homology"/>
<evidence type="ECO:0000256" key="1">
    <source>
        <dbReference type="PIRNR" id="PIRNR000897"/>
    </source>
</evidence>
<dbReference type="SUPFAM" id="SSF48317">
    <property type="entry name" value="Acid phosphatase/Vanadium-dependent haloperoxidase"/>
    <property type="match status" value="1"/>
</dbReference>
<dbReference type="EMBL" id="PDDV01000013">
    <property type="protein sequence ID" value="PEH73077.1"/>
    <property type="molecule type" value="Genomic_DNA"/>
</dbReference>
<dbReference type="AlphaFoldDB" id="A0A2A7U815"/>
<dbReference type="SMART" id="SM00014">
    <property type="entry name" value="acidPPc"/>
    <property type="match status" value="1"/>
</dbReference>
<comment type="caution">
    <text evidence="5">The sequence shown here is derived from an EMBL/GenBank/DDBJ whole genome shotgun (WGS) entry which is preliminary data.</text>
</comment>
<keyword evidence="1" id="KW-0378">Hydrolase</keyword>
<reference evidence="5" key="2">
    <citation type="submission" date="2017-09" db="EMBL/GenBank/DDBJ databases">
        <title>FDA dAtabase for Regulatory Grade micrObial Sequences (FDA-ARGOS): Supporting development and validation of Infectious Disease Dx tests.</title>
        <authorList>
            <person name="Campos J."/>
            <person name="Goldberg B."/>
            <person name="Tallon L.J."/>
            <person name="Sadzewicz L."/>
            <person name="Ott S."/>
            <person name="Zhao X."/>
            <person name="Nagaraj S."/>
            <person name="Vavikolanu K."/>
            <person name="Aluvathingal J."/>
            <person name="Nadendla S."/>
            <person name="Geyer C."/>
            <person name="Nandy P."/>
            <person name="Hobson J."/>
            <person name="Sichtig H."/>
        </authorList>
    </citation>
    <scope>NUCLEOTIDE SEQUENCE</scope>
    <source>
        <strain evidence="5">FDAARGOS_370</strain>
    </source>
</reference>
<dbReference type="PRINTS" id="PR00483">
    <property type="entry name" value="BACPHPHTASE"/>
</dbReference>
<keyword evidence="2" id="KW-0732">Signal</keyword>
<dbReference type="Pfam" id="PF01569">
    <property type="entry name" value="PAP2"/>
    <property type="match status" value="1"/>
</dbReference>
<comment type="similarity">
    <text evidence="1">Belongs to the class A bacterial acid phosphatase family.</text>
</comment>
<dbReference type="InterPro" id="IPR000326">
    <property type="entry name" value="PAP2/HPO"/>
</dbReference>
<evidence type="ECO:0000313" key="4">
    <source>
        <dbReference type="EMBL" id="PEH73077.1"/>
    </source>
</evidence>
<evidence type="ECO:0000313" key="6">
    <source>
        <dbReference type="Proteomes" id="UP000219788"/>
    </source>
</evidence>
<comment type="catalytic activity">
    <reaction evidence="1">
        <text>a phosphate monoester + H2O = an alcohol + phosphate</text>
        <dbReference type="Rhea" id="RHEA:15017"/>
        <dbReference type="ChEBI" id="CHEBI:15377"/>
        <dbReference type="ChEBI" id="CHEBI:30879"/>
        <dbReference type="ChEBI" id="CHEBI:43474"/>
        <dbReference type="ChEBI" id="CHEBI:67140"/>
        <dbReference type="EC" id="3.1.3.2"/>
    </reaction>
</comment>
<dbReference type="EC" id="3.1.3.2" evidence="1"/>
<dbReference type="Proteomes" id="UP000219788">
    <property type="component" value="Unassembled WGS sequence"/>
</dbReference>
<dbReference type="InterPro" id="IPR001011">
    <property type="entry name" value="Acid_Pase_classA_bac"/>
</dbReference>
<organism evidence="5 6">
    <name type="scientific">Edwardsiella tarda</name>
    <dbReference type="NCBI Taxonomy" id="636"/>
    <lineage>
        <taxon>Bacteria</taxon>
        <taxon>Pseudomonadati</taxon>
        <taxon>Pseudomonadota</taxon>
        <taxon>Gammaproteobacteria</taxon>
        <taxon>Enterobacterales</taxon>
        <taxon>Hafniaceae</taxon>
        <taxon>Edwardsiella</taxon>
    </lineage>
</organism>
<evidence type="ECO:0000259" key="3">
    <source>
        <dbReference type="SMART" id="SM00014"/>
    </source>
</evidence>
<dbReference type="RefSeq" id="WP_005284678.1">
    <property type="nucleotide sequence ID" value="NZ_CABKPF010000083.1"/>
</dbReference>
<accession>A0A2A7U815</accession>
<sequence>MLGHKYHALLLTTALLLGGHAYASAQGVYLTPQTAPDAVKILPPPPSYDSVAFLQDQAVYQAKDAVYGAQRIEQAANDGNYKQIPALFSPAFGMTISAKTTPAITRLLDNIMADSHNPTLRSAKDHYRRQRPFVFNHGHTCTPKYDQEMANSGSYPSGHATLGWAVALVLAEINPARQNELLQRGYQFGQSRVICGAHWQSDVDQGRLLGSAFVASLHAQPSFERDLAAAKAEFQRLAH</sequence>
<dbReference type="Gene3D" id="1.20.144.10">
    <property type="entry name" value="Phosphatidic acid phosphatase type 2/haloperoxidase"/>
    <property type="match status" value="1"/>
</dbReference>
<dbReference type="PIRSF" id="PIRSF000897">
    <property type="entry name" value="Acid_Ptase_ClsA"/>
    <property type="match status" value="1"/>
</dbReference>
<dbReference type="OrthoDB" id="9805301at2"/>
<evidence type="ECO:0000313" key="5">
    <source>
        <dbReference type="EMBL" id="PEH74401.1"/>
    </source>
</evidence>